<sequence length="58" mass="6518">MEGEQKMRRGVFLKLVSAMKVDSISVRVRSWPMIILSMAPARRAHDNNESISPQTTGC</sequence>
<dbReference type="AlphaFoldDB" id="A0A5N6KXL7"/>
<name>A0A5N6KXL7_9ROSI</name>
<dbReference type="Proteomes" id="UP000327013">
    <property type="component" value="Unassembled WGS sequence"/>
</dbReference>
<protein>
    <submittedName>
        <fullName evidence="1">Uncharacterized protein</fullName>
    </submittedName>
</protein>
<gene>
    <name evidence="1" type="ORF">FH972_024015</name>
</gene>
<reference evidence="1 2" key="1">
    <citation type="submission" date="2019-06" db="EMBL/GenBank/DDBJ databases">
        <title>A chromosomal-level reference genome of Carpinus fangiana (Coryloideae, Betulaceae).</title>
        <authorList>
            <person name="Yang X."/>
            <person name="Wang Z."/>
            <person name="Zhang L."/>
            <person name="Hao G."/>
            <person name="Liu J."/>
            <person name="Yang Y."/>
        </authorList>
    </citation>
    <scope>NUCLEOTIDE SEQUENCE [LARGE SCALE GENOMIC DNA]</scope>
    <source>
        <strain evidence="1">Cfa_2016G</strain>
        <tissue evidence="1">Leaf</tissue>
    </source>
</reference>
<proteinExistence type="predicted"/>
<accession>A0A5N6KXL7</accession>
<dbReference type="EMBL" id="VIBQ01000016">
    <property type="protein sequence ID" value="KAB8356432.1"/>
    <property type="molecule type" value="Genomic_DNA"/>
</dbReference>
<comment type="caution">
    <text evidence="1">The sequence shown here is derived from an EMBL/GenBank/DDBJ whole genome shotgun (WGS) entry which is preliminary data.</text>
</comment>
<organism evidence="1 2">
    <name type="scientific">Carpinus fangiana</name>
    <dbReference type="NCBI Taxonomy" id="176857"/>
    <lineage>
        <taxon>Eukaryota</taxon>
        <taxon>Viridiplantae</taxon>
        <taxon>Streptophyta</taxon>
        <taxon>Embryophyta</taxon>
        <taxon>Tracheophyta</taxon>
        <taxon>Spermatophyta</taxon>
        <taxon>Magnoliopsida</taxon>
        <taxon>eudicotyledons</taxon>
        <taxon>Gunneridae</taxon>
        <taxon>Pentapetalae</taxon>
        <taxon>rosids</taxon>
        <taxon>fabids</taxon>
        <taxon>Fagales</taxon>
        <taxon>Betulaceae</taxon>
        <taxon>Carpinus</taxon>
    </lineage>
</organism>
<evidence type="ECO:0000313" key="1">
    <source>
        <dbReference type="EMBL" id="KAB8356432.1"/>
    </source>
</evidence>
<keyword evidence="2" id="KW-1185">Reference proteome</keyword>
<evidence type="ECO:0000313" key="2">
    <source>
        <dbReference type="Proteomes" id="UP000327013"/>
    </source>
</evidence>